<dbReference type="SUPFAM" id="SSF53756">
    <property type="entry name" value="UDP-Glycosyltransferase/glycogen phosphorylase"/>
    <property type="match status" value="1"/>
</dbReference>
<dbReference type="OrthoDB" id="5835829at2759"/>
<keyword evidence="5 8" id="KW-0328">Glycosyltransferase</keyword>
<comment type="similarity">
    <text evidence="2 5">Belongs to the UDP-glycosyltransferase family.</text>
</comment>
<organism evidence="8 9">
    <name type="scientific">Ricinus communis</name>
    <name type="common">Castor bean</name>
    <dbReference type="NCBI Taxonomy" id="3988"/>
    <lineage>
        <taxon>Eukaryota</taxon>
        <taxon>Viridiplantae</taxon>
        <taxon>Streptophyta</taxon>
        <taxon>Embryophyta</taxon>
        <taxon>Tracheophyta</taxon>
        <taxon>Spermatophyta</taxon>
        <taxon>Magnoliopsida</taxon>
        <taxon>eudicotyledons</taxon>
        <taxon>Gunneridae</taxon>
        <taxon>Pentapetalae</taxon>
        <taxon>rosids</taxon>
        <taxon>fabids</taxon>
        <taxon>Malpighiales</taxon>
        <taxon>Euphorbiaceae</taxon>
        <taxon>Acalyphoideae</taxon>
        <taxon>Acalypheae</taxon>
        <taxon>Ricinus</taxon>
    </lineage>
</organism>
<dbReference type="eggNOG" id="KOG1192">
    <property type="taxonomic scope" value="Eukaryota"/>
</dbReference>
<evidence type="ECO:0000256" key="3">
    <source>
        <dbReference type="ARBA" id="ARBA00022679"/>
    </source>
</evidence>
<evidence type="ECO:0000256" key="2">
    <source>
        <dbReference type="ARBA" id="ARBA00009995"/>
    </source>
</evidence>
<gene>
    <name evidence="8" type="ORF">RCOM_0606270</name>
</gene>
<comment type="catalytic activity">
    <reaction evidence="4">
        <text>an anthocyanidin + UDP-alpha-D-glucose + H(+) = an anthocyanidin 3-O-beta-D-glucoside + UDP</text>
        <dbReference type="Rhea" id="RHEA:20093"/>
        <dbReference type="ChEBI" id="CHEBI:15378"/>
        <dbReference type="ChEBI" id="CHEBI:16307"/>
        <dbReference type="ChEBI" id="CHEBI:58223"/>
        <dbReference type="ChEBI" id="CHEBI:58885"/>
        <dbReference type="ChEBI" id="CHEBI:143576"/>
        <dbReference type="EC" id="2.4.1.115"/>
    </reaction>
</comment>
<evidence type="ECO:0000256" key="5">
    <source>
        <dbReference type="RuleBase" id="RU003718"/>
    </source>
</evidence>
<dbReference type="EMBL" id="EQ974158">
    <property type="protein sequence ID" value="EEF32571.1"/>
    <property type="molecule type" value="Genomic_DNA"/>
</dbReference>
<dbReference type="UniPathway" id="UPA00009"/>
<dbReference type="GO" id="GO:0047213">
    <property type="term" value="F:anthocyanidin 3-O-glucosyltransferase activity"/>
    <property type="evidence" value="ECO:0007669"/>
    <property type="project" value="UniProtKB-EC"/>
</dbReference>
<dbReference type="KEGG" id="rcu:8279680"/>
<proteinExistence type="inferred from homology"/>
<evidence type="ECO:0000313" key="9">
    <source>
        <dbReference type="Proteomes" id="UP000008311"/>
    </source>
</evidence>
<dbReference type="Gene3D" id="3.40.50.2000">
    <property type="entry name" value="Glycogen Phosphorylase B"/>
    <property type="match status" value="2"/>
</dbReference>
<dbReference type="PANTHER" id="PTHR11926:SF1560">
    <property type="entry name" value="UDP-GLYCOSYLTRANSFERASE 74E1-RELATED"/>
    <property type="match status" value="1"/>
</dbReference>
<dbReference type="Pfam" id="PF26168">
    <property type="entry name" value="Glyco_transf_N"/>
    <property type="match status" value="1"/>
</dbReference>
<dbReference type="FunFam" id="3.40.50.2000:FF:000019">
    <property type="entry name" value="Glycosyltransferase"/>
    <property type="match status" value="1"/>
</dbReference>
<name>B9SV03_RICCO</name>
<dbReference type="Proteomes" id="UP000008311">
    <property type="component" value="Unassembled WGS sequence"/>
</dbReference>
<dbReference type="InterPro" id="IPR058980">
    <property type="entry name" value="Glyco_transf_N"/>
</dbReference>
<evidence type="ECO:0000256" key="6">
    <source>
        <dbReference type="RuleBase" id="RU362057"/>
    </source>
</evidence>
<dbReference type="PROSITE" id="PS00375">
    <property type="entry name" value="UDPGT"/>
    <property type="match status" value="1"/>
</dbReference>
<dbReference type="GO" id="GO:0009718">
    <property type="term" value="P:anthocyanin-containing compound biosynthetic process"/>
    <property type="evidence" value="ECO:0007669"/>
    <property type="project" value="UniProtKB-UniPathway"/>
</dbReference>
<evidence type="ECO:0000313" key="8">
    <source>
        <dbReference type="EMBL" id="EEF32571.1"/>
    </source>
</evidence>
<dbReference type="InterPro" id="IPR035595">
    <property type="entry name" value="UDP_glycos_trans_CS"/>
</dbReference>
<comment type="pathway">
    <text evidence="1">Pigment biosynthesis; anthocyanin biosynthesis.</text>
</comment>
<dbReference type="GO" id="GO:0080043">
    <property type="term" value="F:quercetin 3-O-glucosyltransferase activity"/>
    <property type="evidence" value="ECO:0000318"/>
    <property type="project" value="GO_Central"/>
</dbReference>
<keyword evidence="9" id="KW-1185">Reference proteome</keyword>
<evidence type="ECO:0000259" key="7">
    <source>
        <dbReference type="Pfam" id="PF26168"/>
    </source>
</evidence>
<accession>B9SV03</accession>
<dbReference type="InterPro" id="IPR002213">
    <property type="entry name" value="UDP_glucos_trans"/>
</dbReference>
<reference evidence="9" key="1">
    <citation type="journal article" date="2010" name="Nat. Biotechnol.">
        <title>Draft genome sequence of the oilseed species Ricinus communis.</title>
        <authorList>
            <person name="Chan A.P."/>
            <person name="Crabtree J."/>
            <person name="Zhao Q."/>
            <person name="Lorenzi H."/>
            <person name="Orvis J."/>
            <person name="Puiu D."/>
            <person name="Melake-Berhan A."/>
            <person name="Jones K.M."/>
            <person name="Redman J."/>
            <person name="Chen G."/>
            <person name="Cahoon E.B."/>
            <person name="Gedil M."/>
            <person name="Stanke M."/>
            <person name="Haas B.J."/>
            <person name="Wortman J.R."/>
            <person name="Fraser-Liggett C.M."/>
            <person name="Ravel J."/>
            <person name="Rabinowicz P.D."/>
        </authorList>
    </citation>
    <scope>NUCLEOTIDE SEQUENCE [LARGE SCALE GENOMIC DNA]</scope>
    <source>
        <strain evidence="9">cv. Hale</strain>
    </source>
</reference>
<dbReference type="AlphaFoldDB" id="B9SV03"/>
<sequence length="453" mass="51333">MGSEERATETSVLALPLPFQGHMNPMLQFSKRIASKGIRVTLVSFTNKVLIGENGPINVEVFPAYSSEEDDGYLNNLQATMRQTLPQIVAKHSESGFPVSCVIYDSLMPWVLDIARQLGLPGASLFTQSSAVNHIYYKLHEGKLNVPTEQVLVSVEGMPPLEIYDLPSFFYELEKYPTCLTFMANQFLNIEEADWVFFNTFNSLEDEVLRGMTSQWPVKSIGPTIPSMYLDKRVEDNREYGINLFKPNVENCMKWLDLREASSVVYVSFGSITDLGEKQMQELANGLKRSGHYFLWVVKEPEEKKLPSNFVEETLEKGLIVNWCSQLEVLAHKSIRCFMTHCGWNSTLEAFSLGVPMVAMPQWADQSTNAKYVADVWHVGVRVKLDEEGIVTEEEIELRIREVMEGVKANEIRKNSEKWKKLAREAVDEGGSSEKNIEEFVAELIRSSSATKL</sequence>
<evidence type="ECO:0000256" key="4">
    <source>
        <dbReference type="ARBA" id="ARBA00047606"/>
    </source>
</evidence>
<dbReference type="PANTHER" id="PTHR11926">
    <property type="entry name" value="GLUCOSYL/GLUCURONOSYL TRANSFERASES"/>
    <property type="match status" value="1"/>
</dbReference>
<dbReference type="GO" id="GO:0080044">
    <property type="term" value="F:quercetin 7-O-glucosyltransferase activity"/>
    <property type="evidence" value="ECO:0000318"/>
    <property type="project" value="GO_Central"/>
</dbReference>
<protein>
    <recommendedName>
        <fullName evidence="6">Glycosyltransferase</fullName>
        <ecNumber evidence="6">2.4.1.-</ecNumber>
    </recommendedName>
</protein>
<feature type="domain" description="Glycosyltransferase N-terminal" evidence="7">
    <location>
        <begin position="10"/>
        <end position="47"/>
    </location>
</feature>
<dbReference type="InParanoid" id="B9SV03"/>
<dbReference type="EC" id="2.4.1.-" evidence="6"/>
<evidence type="ECO:0000256" key="1">
    <source>
        <dbReference type="ARBA" id="ARBA00004935"/>
    </source>
</evidence>
<keyword evidence="3 5" id="KW-0808">Transferase</keyword>
<dbReference type="CDD" id="cd03784">
    <property type="entry name" value="GT1_Gtf-like"/>
    <property type="match status" value="1"/>
</dbReference>
<dbReference type="Pfam" id="PF00201">
    <property type="entry name" value="UDPGT"/>
    <property type="match status" value="1"/>
</dbReference>
<dbReference type="GO" id="GO:0005737">
    <property type="term" value="C:cytoplasm"/>
    <property type="evidence" value="ECO:0000318"/>
    <property type="project" value="GO_Central"/>
</dbReference>